<evidence type="ECO:0000256" key="1">
    <source>
        <dbReference type="ARBA" id="ARBA00023015"/>
    </source>
</evidence>
<dbReference type="PANTHER" id="PTHR47504">
    <property type="entry name" value="RIGHT ORIGIN-BINDING PROTEIN"/>
    <property type="match status" value="1"/>
</dbReference>
<sequence length="283" mass="33181">MQLLYINEHLSCLNYEGGSSPTIEIKNILKRKLWKTEAQVAKIIFITKGAIKISFGDIEEEIQQGKIILIPPATKLKILAKEDTCITIFRLRVQIRLCDRYSLEQLLRDENINTVKKQNFLDINPIMSGYINMLNTCIIGQLRCIYFFEIKIKELFFLLRAYYSKRKLLCFFYPLLSQDTRFSDLILRNYNKIKTVKDLADLTHYSISGFEKRFKRVFGISPFKWLKQQKAKNIYHEINCSGKTFKEISLEYDFNSPAHLNNFCKINFGDTPGNIRKLNNIST</sequence>
<dbReference type="EMBL" id="PSZM01000001">
    <property type="protein sequence ID" value="PQL95441.1"/>
    <property type="molecule type" value="Genomic_DNA"/>
</dbReference>
<dbReference type="SMART" id="SM00342">
    <property type="entry name" value="HTH_ARAC"/>
    <property type="match status" value="1"/>
</dbReference>
<evidence type="ECO:0000259" key="4">
    <source>
        <dbReference type="PROSITE" id="PS01124"/>
    </source>
</evidence>
<dbReference type="InterPro" id="IPR050959">
    <property type="entry name" value="MarA-like"/>
</dbReference>
<dbReference type="OrthoDB" id="4480133at2"/>
<dbReference type="GO" id="GO:0003700">
    <property type="term" value="F:DNA-binding transcription factor activity"/>
    <property type="evidence" value="ECO:0007669"/>
    <property type="project" value="InterPro"/>
</dbReference>
<dbReference type="PROSITE" id="PS01124">
    <property type="entry name" value="HTH_ARAC_FAMILY_2"/>
    <property type="match status" value="1"/>
</dbReference>
<dbReference type="GO" id="GO:0043565">
    <property type="term" value="F:sequence-specific DNA binding"/>
    <property type="evidence" value="ECO:0007669"/>
    <property type="project" value="InterPro"/>
</dbReference>
<dbReference type="Proteomes" id="UP000238042">
    <property type="component" value="Unassembled WGS sequence"/>
</dbReference>
<keyword evidence="6" id="KW-1185">Reference proteome</keyword>
<evidence type="ECO:0000313" key="6">
    <source>
        <dbReference type="Proteomes" id="UP000238042"/>
    </source>
</evidence>
<dbReference type="InterPro" id="IPR018060">
    <property type="entry name" value="HTH_AraC"/>
</dbReference>
<dbReference type="Pfam" id="PF12833">
    <property type="entry name" value="HTH_18"/>
    <property type="match status" value="1"/>
</dbReference>
<evidence type="ECO:0000256" key="3">
    <source>
        <dbReference type="ARBA" id="ARBA00023163"/>
    </source>
</evidence>
<dbReference type="SUPFAM" id="SSF46689">
    <property type="entry name" value="Homeodomain-like"/>
    <property type="match status" value="1"/>
</dbReference>
<dbReference type="Gene3D" id="1.10.10.60">
    <property type="entry name" value="Homeodomain-like"/>
    <property type="match status" value="1"/>
</dbReference>
<evidence type="ECO:0000313" key="5">
    <source>
        <dbReference type="EMBL" id="PQL95441.1"/>
    </source>
</evidence>
<gene>
    <name evidence="5" type="ORF">C4S77_01200</name>
</gene>
<keyword evidence="3" id="KW-0804">Transcription</keyword>
<accession>A0A2S8AGD4</accession>
<dbReference type="AlphaFoldDB" id="A0A2S8AGD4"/>
<reference evidence="5 6" key="1">
    <citation type="submission" date="2018-02" db="EMBL/GenBank/DDBJ databases">
        <title>Genome sequences of Apibacter spp., gut symbionts of Asian honey bees.</title>
        <authorList>
            <person name="Kwong W.K."/>
            <person name="Steele M.I."/>
            <person name="Moran N.A."/>
        </authorList>
    </citation>
    <scope>NUCLEOTIDE SEQUENCE [LARGE SCALE GENOMIC DNA]</scope>
    <source>
        <strain evidence="6">wkB301</strain>
    </source>
</reference>
<evidence type="ECO:0000256" key="2">
    <source>
        <dbReference type="ARBA" id="ARBA00023125"/>
    </source>
</evidence>
<comment type="caution">
    <text evidence="5">The sequence shown here is derived from an EMBL/GenBank/DDBJ whole genome shotgun (WGS) entry which is preliminary data.</text>
</comment>
<keyword evidence="2" id="KW-0238">DNA-binding</keyword>
<dbReference type="RefSeq" id="WP_105245449.1">
    <property type="nucleotide sequence ID" value="NZ_PSZM01000001.1"/>
</dbReference>
<organism evidence="5 6">
    <name type="scientific">Apibacter adventoris</name>
    <dbReference type="NCBI Taxonomy" id="1679466"/>
    <lineage>
        <taxon>Bacteria</taxon>
        <taxon>Pseudomonadati</taxon>
        <taxon>Bacteroidota</taxon>
        <taxon>Flavobacteriia</taxon>
        <taxon>Flavobacteriales</taxon>
        <taxon>Weeksellaceae</taxon>
        <taxon>Apibacter</taxon>
    </lineage>
</organism>
<keyword evidence="1" id="KW-0805">Transcription regulation</keyword>
<feature type="domain" description="HTH araC/xylS-type" evidence="4">
    <location>
        <begin position="180"/>
        <end position="278"/>
    </location>
</feature>
<name>A0A2S8AGD4_9FLAO</name>
<dbReference type="InterPro" id="IPR009057">
    <property type="entry name" value="Homeodomain-like_sf"/>
</dbReference>
<proteinExistence type="predicted"/>
<protein>
    <submittedName>
        <fullName evidence="5">AraC family transcriptional regulator</fullName>
    </submittedName>
</protein>
<dbReference type="PANTHER" id="PTHR47504:SF5">
    <property type="entry name" value="RIGHT ORIGIN-BINDING PROTEIN"/>
    <property type="match status" value="1"/>
</dbReference>